<dbReference type="Proteomes" id="UP000234951">
    <property type="component" value="Unassembled WGS sequence"/>
</dbReference>
<keyword evidence="4" id="KW-1185">Reference proteome</keyword>
<proteinExistence type="predicted"/>
<evidence type="ECO:0000313" key="3">
    <source>
        <dbReference type="Proteomes" id="UP000234951"/>
    </source>
</evidence>
<protein>
    <submittedName>
        <fullName evidence="1">Uncharacterized protein</fullName>
    </submittedName>
</protein>
<dbReference type="RefSeq" id="WP_101579270.1">
    <property type="nucleotide sequence ID" value="NZ_PGVA01000070.1"/>
</dbReference>
<evidence type="ECO:0000313" key="1">
    <source>
        <dbReference type="EMBL" id="PLR79903.1"/>
    </source>
</evidence>
<accession>A0A2N5GGN3</accession>
<evidence type="ECO:0000313" key="2">
    <source>
        <dbReference type="EMBL" id="PLR96008.1"/>
    </source>
</evidence>
<dbReference type="AlphaFoldDB" id="A0A2N5GGN3"/>
<comment type="caution">
    <text evidence="1">The sequence shown here is derived from an EMBL/GenBank/DDBJ whole genome shotgun (WGS) entry which is preliminary data.</text>
</comment>
<dbReference type="EMBL" id="PGVA01000070">
    <property type="protein sequence ID" value="PLR79903.1"/>
    <property type="molecule type" value="Genomic_DNA"/>
</dbReference>
<gene>
    <name evidence="1" type="ORF">CU635_20735</name>
    <name evidence="2" type="ORF">CVD25_13205</name>
</gene>
<evidence type="ECO:0000313" key="4">
    <source>
        <dbReference type="Proteomes" id="UP000235114"/>
    </source>
</evidence>
<dbReference type="Proteomes" id="UP000235114">
    <property type="component" value="Unassembled WGS sequence"/>
</dbReference>
<dbReference type="EMBL" id="PGVD01000034">
    <property type="protein sequence ID" value="PLR96008.1"/>
    <property type="molecule type" value="Genomic_DNA"/>
</dbReference>
<organism evidence="1 3">
    <name type="scientific">Bacillus canaveralius</name>
    <dbReference type="NCBI Taxonomy" id="1403243"/>
    <lineage>
        <taxon>Bacteria</taxon>
        <taxon>Bacillati</taxon>
        <taxon>Bacillota</taxon>
        <taxon>Bacilli</taxon>
        <taxon>Bacillales</taxon>
        <taxon>Bacillaceae</taxon>
        <taxon>Bacillus</taxon>
    </lineage>
</organism>
<reference evidence="2 4" key="2">
    <citation type="submission" date="2017-12" db="EMBL/GenBank/DDBJ databases">
        <title>Comparative Functional Genomics of Dry Heat Resistant strains isolated from the Viking Spacecraft.</title>
        <authorList>
            <person name="Seuylemezian A."/>
            <person name="Cooper K."/>
            <person name="Vaishampayan P."/>
        </authorList>
    </citation>
    <scope>NUCLEOTIDE SEQUENCE [LARGE SCALE GENOMIC DNA]</scope>
    <source>
        <strain evidence="2 4">ATCC 29669</strain>
    </source>
</reference>
<dbReference type="OrthoDB" id="2885038at2"/>
<name>A0A2N5GGN3_9BACI</name>
<reference evidence="1 3" key="1">
    <citation type="submission" date="2017-11" db="EMBL/GenBank/DDBJ databases">
        <title>Comparitive Functional Genomics of Dry Heat Resistant strains isolated from the Viking Spacecraft.</title>
        <authorList>
            <person name="Seuylemezian A."/>
            <person name="Cooper K."/>
            <person name="Vaishampayan P."/>
        </authorList>
    </citation>
    <scope>NUCLEOTIDE SEQUENCE [LARGE SCALE GENOMIC DNA]</scope>
    <source>
        <strain evidence="1 3">M4.6</strain>
    </source>
</reference>
<sequence length="74" mass="8635">MRNYRYILDKQFQANSVADDLRIQLRMNRMDDDAKVTAVENRNEVLVQVHVGDDSLEEVVSSFMDSYNPNVILE</sequence>